<dbReference type="RefSeq" id="WP_096351368.1">
    <property type="nucleotide sequence ID" value="NZ_AP017313.1"/>
</dbReference>
<evidence type="ECO:0000256" key="7">
    <source>
        <dbReference type="ARBA" id="ARBA00022927"/>
    </source>
</evidence>
<keyword evidence="8" id="KW-1133">Transmembrane helix</keyword>
<keyword evidence="11" id="KW-1185">Reference proteome</keyword>
<keyword evidence="6" id="KW-0812">Transmembrane</keyword>
<evidence type="ECO:0000313" key="10">
    <source>
        <dbReference type="EMBL" id="BAU53703.1"/>
    </source>
</evidence>
<keyword evidence="7" id="KW-0653">Protein transport</keyword>
<dbReference type="GO" id="GO:0015031">
    <property type="term" value="P:protein transport"/>
    <property type="evidence" value="ECO:0007669"/>
    <property type="project" value="UniProtKB-KW"/>
</dbReference>
<evidence type="ECO:0000256" key="1">
    <source>
        <dbReference type="ARBA" id="ARBA00004383"/>
    </source>
</evidence>
<proteinExistence type="inferred from homology"/>
<evidence type="ECO:0000256" key="2">
    <source>
        <dbReference type="ARBA" id="ARBA00006555"/>
    </source>
</evidence>
<dbReference type="InterPro" id="IPR037682">
    <property type="entry name" value="TonB_C"/>
</dbReference>
<evidence type="ECO:0000256" key="6">
    <source>
        <dbReference type="ARBA" id="ARBA00022692"/>
    </source>
</evidence>
<comment type="similarity">
    <text evidence="2">Belongs to the TonB family.</text>
</comment>
<keyword evidence="3" id="KW-0813">Transport</keyword>
<dbReference type="GO" id="GO:0031992">
    <property type="term" value="F:energy transducer activity"/>
    <property type="evidence" value="ECO:0007669"/>
    <property type="project" value="InterPro"/>
</dbReference>
<dbReference type="PANTHER" id="PTHR33446:SF2">
    <property type="entry name" value="PROTEIN TONB"/>
    <property type="match status" value="1"/>
</dbReference>
<dbReference type="NCBIfam" id="TIGR01352">
    <property type="entry name" value="tonB_Cterm"/>
    <property type="match status" value="1"/>
</dbReference>
<evidence type="ECO:0000256" key="5">
    <source>
        <dbReference type="ARBA" id="ARBA00022519"/>
    </source>
</evidence>
<sequence>MLISKFDLYKTEWLDLVFDNRNKAYGAYDLRQNYASNMLRSMGITFLGVGLLIGVAIVFNSAQPLVHHTIIDITPPITPVLPPPVKAIKRVDPPAPAKPAKPLPPSPQVATTKLVTMVVQSDDKIKEQPAKNVDITGAVGQTNSTGVKGTNEGPPVSTTAGTGTPDVDNSVHPNFGLDVMPEPVGGDKAWAKFLSKNLRYPGQAQEEGINGKVVVSFIIEKDGTLSNITVIKPAGNGFDEEAMRVLKLAKAWKPGMQNGQAVRVKYMLPVNFQLNTDER</sequence>
<dbReference type="Pfam" id="PF03544">
    <property type="entry name" value="TonB_C"/>
    <property type="match status" value="1"/>
</dbReference>
<keyword evidence="9" id="KW-0472">Membrane</keyword>
<name>A0A0X8X222_9SPHI</name>
<dbReference type="InterPro" id="IPR006260">
    <property type="entry name" value="TonB/TolA_C"/>
</dbReference>
<dbReference type="InterPro" id="IPR051045">
    <property type="entry name" value="TonB-dependent_transducer"/>
</dbReference>
<comment type="subcellular location">
    <subcellularLocation>
        <location evidence="1">Cell inner membrane</location>
        <topology evidence="1">Single-pass membrane protein</topology>
        <orientation evidence="1">Periplasmic side</orientation>
    </subcellularLocation>
</comment>
<dbReference type="Proteomes" id="UP000218263">
    <property type="component" value="Chromosome"/>
</dbReference>
<reference evidence="10 11" key="1">
    <citation type="submission" date="2015-12" db="EMBL/GenBank/DDBJ databases">
        <title>Genome sequence of Mucilaginibacter gotjawali.</title>
        <authorList>
            <person name="Lee J.S."/>
            <person name="Lee K.C."/>
            <person name="Kim K.K."/>
            <person name="Lee B.W."/>
        </authorList>
    </citation>
    <scope>NUCLEOTIDE SEQUENCE [LARGE SCALE GENOMIC DNA]</scope>
    <source>
        <strain evidence="10 11">SA3-7</strain>
    </source>
</reference>
<dbReference type="PANTHER" id="PTHR33446">
    <property type="entry name" value="PROTEIN TONB-RELATED"/>
    <property type="match status" value="1"/>
</dbReference>
<evidence type="ECO:0000256" key="3">
    <source>
        <dbReference type="ARBA" id="ARBA00022448"/>
    </source>
</evidence>
<dbReference type="Gene3D" id="3.30.1150.10">
    <property type="match status" value="1"/>
</dbReference>
<evidence type="ECO:0000313" key="11">
    <source>
        <dbReference type="Proteomes" id="UP000218263"/>
    </source>
</evidence>
<protein>
    <submittedName>
        <fullName evidence="10">Gram-negative bacterial tonB protein</fullName>
    </submittedName>
</protein>
<dbReference type="KEGG" id="mgot:MgSA37_01872"/>
<keyword evidence="5" id="KW-0997">Cell inner membrane</keyword>
<gene>
    <name evidence="10" type="ORF">MgSA37_01872</name>
</gene>
<dbReference type="PROSITE" id="PS52015">
    <property type="entry name" value="TONB_CTD"/>
    <property type="match status" value="1"/>
</dbReference>
<evidence type="ECO:0000256" key="8">
    <source>
        <dbReference type="ARBA" id="ARBA00022989"/>
    </source>
</evidence>
<dbReference type="GO" id="GO:0055085">
    <property type="term" value="P:transmembrane transport"/>
    <property type="evidence" value="ECO:0007669"/>
    <property type="project" value="InterPro"/>
</dbReference>
<dbReference type="SUPFAM" id="SSF74653">
    <property type="entry name" value="TolA/TonB C-terminal domain"/>
    <property type="match status" value="1"/>
</dbReference>
<dbReference type="PRINTS" id="PR01374">
    <property type="entry name" value="TONBPROTEIN"/>
</dbReference>
<dbReference type="AlphaFoldDB" id="A0A0X8X222"/>
<dbReference type="GO" id="GO:0015891">
    <property type="term" value="P:siderophore transport"/>
    <property type="evidence" value="ECO:0007669"/>
    <property type="project" value="InterPro"/>
</dbReference>
<dbReference type="InterPro" id="IPR003538">
    <property type="entry name" value="TonB"/>
</dbReference>
<keyword evidence="4" id="KW-1003">Cell membrane</keyword>
<evidence type="ECO:0000256" key="9">
    <source>
        <dbReference type="ARBA" id="ARBA00023136"/>
    </source>
</evidence>
<dbReference type="GO" id="GO:0098797">
    <property type="term" value="C:plasma membrane protein complex"/>
    <property type="evidence" value="ECO:0007669"/>
    <property type="project" value="TreeGrafter"/>
</dbReference>
<organism evidence="10 11">
    <name type="scientific">Mucilaginibacter gotjawali</name>
    <dbReference type="NCBI Taxonomy" id="1550579"/>
    <lineage>
        <taxon>Bacteria</taxon>
        <taxon>Pseudomonadati</taxon>
        <taxon>Bacteroidota</taxon>
        <taxon>Sphingobacteriia</taxon>
        <taxon>Sphingobacteriales</taxon>
        <taxon>Sphingobacteriaceae</taxon>
        <taxon>Mucilaginibacter</taxon>
    </lineage>
</organism>
<accession>A0A0X8X222</accession>
<evidence type="ECO:0000256" key="4">
    <source>
        <dbReference type="ARBA" id="ARBA00022475"/>
    </source>
</evidence>
<dbReference type="EMBL" id="AP017313">
    <property type="protein sequence ID" value="BAU53703.1"/>
    <property type="molecule type" value="Genomic_DNA"/>
</dbReference>
<dbReference type="OrthoDB" id="649093at2"/>
<dbReference type="GO" id="GO:0030288">
    <property type="term" value="C:outer membrane-bounded periplasmic space"/>
    <property type="evidence" value="ECO:0007669"/>
    <property type="project" value="InterPro"/>
</dbReference>